<evidence type="ECO:0000259" key="6">
    <source>
        <dbReference type="Pfam" id="PF17827"/>
    </source>
</evidence>
<feature type="domain" description="Release factor glutamine methyltransferase N-terminal" evidence="6">
    <location>
        <begin position="5"/>
        <end position="72"/>
    </location>
</feature>
<dbReference type="Proteomes" id="UP001595630">
    <property type="component" value="Unassembled WGS sequence"/>
</dbReference>
<comment type="function">
    <text evidence="4">Methylates the class 1 translation termination release factors RF1/PrfA and RF2/PrfB on the glutamine residue of the universally conserved GGQ motif.</text>
</comment>
<dbReference type="EC" id="2.1.1.297" evidence="4"/>
<dbReference type="InterPro" id="IPR029063">
    <property type="entry name" value="SAM-dependent_MTases_sf"/>
</dbReference>
<dbReference type="RefSeq" id="WP_386361366.1">
    <property type="nucleotide sequence ID" value="NZ_JBHRXZ010000006.1"/>
</dbReference>
<keyword evidence="8" id="KW-1185">Reference proteome</keyword>
<dbReference type="PROSITE" id="PS00092">
    <property type="entry name" value="N6_MTASE"/>
    <property type="match status" value="1"/>
</dbReference>
<comment type="similarity">
    <text evidence="4">Belongs to the protein N5-glutamine methyltransferase family. PrmC subfamily.</text>
</comment>
<feature type="binding site" evidence="4">
    <location>
        <position position="139"/>
    </location>
    <ligand>
        <name>S-adenosyl-L-methionine</name>
        <dbReference type="ChEBI" id="CHEBI:59789"/>
    </ligand>
</feature>
<dbReference type="InterPro" id="IPR025714">
    <property type="entry name" value="Methyltranfer_dom"/>
</dbReference>
<dbReference type="CDD" id="cd02440">
    <property type="entry name" value="AdoMet_MTases"/>
    <property type="match status" value="1"/>
</dbReference>
<protein>
    <recommendedName>
        <fullName evidence="4">Release factor glutamine methyltransferase</fullName>
        <shortName evidence="4">RF MTase</shortName>
        <ecNumber evidence="4">2.1.1.297</ecNumber>
    </recommendedName>
    <alternativeName>
        <fullName evidence="4">N5-glutamine methyltransferase PrmC</fullName>
    </alternativeName>
    <alternativeName>
        <fullName evidence="4">Protein-(glutamine-N5) MTase PrmC</fullName>
    </alternativeName>
    <alternativeName>
        <fullName evidence="4">Protein-glutamine N-methyltransferase PrmC</fullName>
    </alternativeName>
</protein>
<evidence type="ECO:0000256" key="2">
    <source>
        <dbReference type="ARBA" id="ARBA00022679"/>
    </source>
</evidence>
<evidence type="ECO:0000256" key="1">
    <source>
        <dbReference type="ARBA" id="ARBA00022603"/>
    </source>
</evidence>
<dbReference type="PANTHER" id="PTHR18895">
    <property type="entry name" value="HEMK METHYLTRANSFERASE"/>
    <property type="match status" value="1"/>
</dbReference>
<keyword evidence="1 4" id="KW-0489">Methyltransferase</keyword>
<evidence type="ECO:0000259" key="5">
    <source>
        <dbReference type="Pfam" id="PF13847"/>
    </source>
</evidence>
<dbReference type="InterPro" id="IPR040758">
    <property type="entry name" value="PrmC_N"/>
</dbReference>
<proteinExistence type="inferred from homology"/>
<dbReference type="InterPro" id="IPR002052">
    <property type="entry name" value="DNA_methylase_N6_adenine_CS"/>
</dbReference>
<comment type="caution">
    <text evidence="7">The sequence shown here is derived from an EMBL/GenBank/DDBJ whole genome shotgun (WGS) entry which is preliminary data.</text>
</comment>
<evidence type="ECO:0000313" key="8">
    <source>
        <dbReference type="Proteomes" id="UP001595630"/>
    </source>
</evidence>
<comment type="catalytic activity">
    <reaction evidence="4">
        <text>L-glutaminyl-[peptide chain release factor] + S-adenosyl-L-methionine = N(5)-methyl-L-glutaminyl-[peptide chain release factor] + S-adenosyl-L-homocysteine + H(+)</text>
        <dbReference type="Rhea" id="RHEA:42896"/>
        <dbReference type="Rhea" id="RHEA-COMP:10271"/>
        <dbReference type="Rhea" id="RHEA-COMP:10272"/>
        <dbReference type="ChEBI" id="CHEBI:15378"/>
        <dbReference type="ChEBI" id="CHEBI:30011"/>
        <dbReference type="ChEBI" id="CHEBI:57856"/>
        <dbReference type="ChEBI" id="CHEBI:59789"/>
        <dbReference type="ChEBI" id="CHEBI:61891"/>
        <dbReference type="EC" id="2.1.1.297"/>
    </reaction>
</comment>
<reference evidence="8" key="1">
    <citation type="journal article" date="2019" name="Int. J. Syst. Evol. Microbiol.">
        <title>The Global Catalogue of Microorganisms (GCM) 10K type strain sequencing project: providing services to taxonomists for standard genome sequencing and annotation.</title>
        <authorList>
            <consortium name="The Broad Institute Genomics Platform"/>
            <consortium name="The Broad Institute Genome Sequencing Center for Infectious Disease"/>
            <person name="Wu L."/>
            <person name="Ma J."/>
        </authorList>
    </citation>
    <scope>NUCLEOTIDE SEQUENCE [LARGE SCALE GENOMIC DNA]</scope>
    <source>
        <strain evidence="8">KCTC 42447</strain>
    </source>
</reference>
<feature type="binding site" evidence="4">
    <location>
        <position position="167"/>
    </location>
    <ligand>
        <name>S-adenosyl-L-methionine</name>
        <dbReference type="ChEBI" id="CHEBI:59789"/>
    </ligand>
</feature>
<keyword evidence="3 4" id="KW-0949">S-adenosyl-L-methionine</keyword>
<dbReference type="Gene3D" id="1.10.8.10">
    <property type="entry name" value="DNA helicase RuvA subunit, C-terminal domain"/>
    <property type="match status" value="1"/>
</dbReference>
<dbReference type="Pfam" id="PF17827">
    <property type="entry name" value="PrmC_N"/>
    <property type="match status" value="1"/>
</dbReference>
<evidence type="ECO:0000256" key="3">
    <source>
        <dbReference type="ARBA" id="ARBA00022691"/>
    </source>
</evidence>
<name>A0ABV7T144_9GAMM</name>
<dbReference type="Gene3D" id="3.40.50.150">
    <property type="entry name" value="Vaccinia Virus protein VP39"/>
    <property type="match status" value="1"/>
</dbReference>
<feature type="binding site" evidence="4">
    <location>
        <position position="182"/>
    </location>
    <ligand>
        <name>S-adenosyl-L-methionine</name>
        <dbReference type="ChEBI" id="CHEBI:59789"/>
    </ligand>
</feature>
<dbReference type="NCBIfam" id="TIGR03534">
    <property type="entry name" value="RF_mod_PrmC"/>
    <property type="match status" value="1"/>
</dbReference>
<organism evidence="7 8">
    <name type="scientific">Stutzerimonas tarimensis</name>
    <dbReference type="NCBI Taxonomy" id="1507735"/>
    <lineage>
        <taxon>Bacteria</taxon>
        <taxon>Pseudomonadati</taxon>
        <taxon>Pseudomonadota</taxon>
        <taxon>Gammaproteobacteria</taxon>
        <taxon>Pseudomonadales</taxon>
        <taxon>Pseudomonadaceae</taxon>
        <taxon>Stutzerimonas</taxon>
    </lineage>
</organism>
<dbReference type="InterPro" id="IPR019874">
    <property type="entry name" value="RF_methyltr_PrmC"/>
</dbReference>
<dbReference type="NCBIfam" id="TIGR00536">
    <property type="entry name" value="hemK_fam"/>
    <property type="match status" value="1"/>
</dbReference>
<dbReference type="SUPFAM" id="SSF53335">
    <property type="entry name" value="S-adenosyl-L-methionine-dependent methyltransferases"/>
    <property type="match status" value="1"/>
</dbReference>
<keyword evidence="2 4" id="KW-0808">Transferase</keyword>
<evidence type="ECO:0000256" key="4">
    <source>
        <dbReference type="HAMAP-Rule" id="MF_02126"/>
    </source>
</evidence>
<evidence type="ECO:0000313" key="7">
    <source>
        <dbReference type="EMBL" id="MFC3606884.1"/>
    </source>
</evidence>
<dbReference type="HAMAP" id="MF_02126">
    <property type="entry name" value="RF_methyltr_PrmC"/>
    <property type="match status" value="1"/>
</dbReference>
<dbReference type="InterPro" id="IPR050320">
    <property type="entry name" value="N5-glutamine_MTase"/>
</dbReference>
<dbReference type="InterPro" id="IPR004556">
    <property type="entry name" value="HemK-like"/>
</dbReference>
<dbReference type="Pfam" id="PF13847">
    <property type="entry name" value="Methyltransf_31"/>
    <property type="match status" value="1"/>
</dbReference>
<feature type="domain" description="Methyltransferase" evidence="5">
    <location>
        <begin position="111"/>
        <end position="237"/>
    </location>
</feature>
<feature type="binding site" evidence="4">
    <location>
        <begin position="182"/>
        <end position="185"/>
    </location>
    <ligand>
        <name>substrate</name>
    </ligand>
</feature>
<dbReference type="PANTHER" id="PTHR18895:SF74">
    <property type="entry name" value="MTRF1L RELEASE FACTOR GLUTAMINE METHYLTRANSFERASE"/>
    <property type="match status" value="1"/>
</dbReference>
<gene>
    <name evidence="4 7" type="primary">prmC</name>
    <name evidence="7" type="ORF">ACFOMF_03685</name>
</gene>
<accession>A0ABV7T144</accession>
<feature type="binding site" evidence="4">
    <location>
        <begin position="116"/>
        <end position="120"/>
    </location>
    <ligand>
        <name>S-adenosyl-L-methionine</name>
        <dbReference type="ChEBI" id="CHEBI:59789"/>
    </ligand>
</feature>
<dbReference type="EMBL" id="JBHRXZ010000006">
    <property type="protein sequence ID" value="MFC3606884.1"/>
    <property type="molecule type" value="Genomic_DNA"/>
</dbReference>
<dbReference type="GO" id="GO:0102559">
    <property type="term" value="F:peptide chain release factor N(5)-glutamine methyltransferase activity"/>
    <property type="evidence" value="ECO:0007669"/>
    <property type="project" value="UniProtKB-EC"/>
</dbReference>
<dbReference type="GO" id="GO:0032259">
    <property type="term" value="P:methylation"/>
    <property type="evidence" value="ECO:0007669"/>
    <property type="project" value="UniProtKB-KW"/>
</dbReference>
<sequence length="286" mass="31640">MATIEALLKQADLPDSPSPRLDAEWLLAAALSKPATYLRTWPEREVATEQAARFAEWLARRRRGEPVAHILGRQGFWSLELEVSAETLIPRPDTELLVETALELLPATPAAVLDLGTGSGAIALALAAERPGWRLTGVDRIDAAVALAERNRQRLGLGNVQFERSDWFYALGRQQFALILSNPPYIPDGDPHLDEGDLRFEPSSALVSGRDGLDDLRAIVEQAPRFLAPGGWLLLEHGFEQGTAVRQLLTQRGFVAVDTRRDHGCQERVSLGCWPLPERQGERRHA</sequence>